<dbReference type="PANTHER" id="PTHR48267:SF1">
    <property type="entry name" value="BILIRUBIN OXIDASE"/>
    <property type="match status" value="1"/>
</dbReference>
<evidence type="ECO:0000256" key="1">
    <source>
        <dbReference type="ARBA" id="ARBA00010609"/>
    </source>
</evidence>
<organism evidence="8 9">
    <name type="scientific">Rhynchosporium agropyri</name>
    <dbReference type="NCBI Taxonomy" id="914238"/>
    <lineage>
        <taxon>Eukaryota</taxon>
        <taxon>Fungi</taxon>
        <taxon>Dikarya</taxon>
        <taxon>Ascomycota</taxon>
        <taxon>Pezizomycotina</taxon>
        <taxon>Leotiomycetes</taxon>
        <taxon>Helotiales</taxon>
        <taxon>Ploettnerulaceae</taxon>
        <taxon>Rhynchosporium</taxon>
    </lineage>
</organism>
<keyword evidence="9" id="KW-1185">Reference proteome</keyword>
<feature type="compositionally biased region" description="Polar residues" evidence="3">
    <location>
        <begin position="541"/>
        <end position="562"/>
    </location>
</feature>
<sequence>MHAQHLSLLAAALFSSKALAGIKSWVSPEYKYIFQFPLPIPPPLLPSASYTNTTTGKKINYFEIEILDFEKQIYPGLQTTSLTGYNGMAPGPTLYITRGEEAIVRFINKSKRDSSIHLHGSYSRTPFDGWAEDVTSPDAIGETAVNAYFGQAGFYILKDPAKAGLGLPSGDYDIPLMLATKQFLSTGKLLSPENERDSLFGDVNTVNGQPWPYMSVESRKYKFRLLDASVSRSYSLYLVADSTPNTRLPFTVVGADAGYLDHPVDTTSLVIAMAERYEIVIDFDKYKGKNLTLMNERDFQTNDDYPATDRVLRFVVGNVATSSVDNGVIPAHLADLAIPASRTIVDQTFEFGRSNGQWLINGVGFEDVKNRVLAFPGQGKTQRWKLINKSGGWSHPIHIHLIDMQVVARTGSGRKGVTPYEAAALKDVVYLGRNEEVDVIANFAPWSGLYMFHCHNLVHEDHDMMAAFNVTQVDLSSLGYPETISFNDPMAPLFRAKPYSGTDLNQIRDVLLPGFQNLNAYPNAQAVEQALDAYYLNPPKSTKAGSAASTPAVTTSNPNTLVTSKTAKATTTKKK</sequence>
<dbReference type="EMBL" id="FJUX01000070">
    <property type="protein sequence ID" value="CZT04638.1"/>
    <property type="molecule type" value="Genomic_DNA"/>
</dbReference>
<keyword evidence="2" id="KW-0186">Copper</keyword>
<feature type="signal peptide" evidence="4">
    <location>
        <begin position="1"/>
        <end position="20"/>
    </location>
</feature>
<dbReference type="OrthoDB" id="262547at2759"/>
<evidence type="ECO:0000256" key="2">
    <source>
        <dbReference type="ARBA" id="ARBA00023008"/>
    </source>
</evidence>
<dbReference type="Pfam" id="PF07732">
    <property type="entry name" value="Cu-oxidase_3"/>
    <property type="match status" value="1"/>
</dbReference>
<dbReference type="CDD" id="cd13866">
    <property type="entry name" value="CuRO_2_BOD"/>
    <property type="match status" value="1"/>
</dbReference>
<dbReference type="Pfam" id="PF07731">
    <property type="entry name" value="Cu-oxidase_2"/>
    <property type="match status" value="1"/>
</dbReference>
<reference evidence="9" key="1">
    <citation type="submission" date="2016-03" db="EMBL/GenBank/DDBJ databases">
        <authorList>
            <person name="Guldener U."/>
        </authorList>
    </citation>
    <scope>NUCLEOTIDE SEQUENCE [LARGE SCALE GENOMIC DNA]</scope>
    <source>
        <strain evidence="9">04CH-RAC-A.6.1</strain>
    </source>
</reference>
<evidence type="ECO:0000259" key="5">
    <source>
        <dbReference type="Pfam" id="PF00394"/>
    </source>
</evidence>
<evidence type="ECO:0000256" key="4">
    <source>
        <dbReference type="SAM" id="SignalP"/>
    </source>
</evidence>
<dbReference type="InterPro" id="IPR045087">
    <property type="entry name" value="Cu-oxidase_fam"/>
</dbReference>
<gene>
    <name evidence="8" type="ORF">RAG0_11035</name>
</gene>
<dbReference type="Proteomes" id="UP000178912">
    <property type="component" value="Unassembled WGS sequence"/>
</dbReference>
<dbReference type="AlphaFoldDB" id="A0A1E1L4V6"/>
<dbReference type="PANTHER" id="PTHR48267">
    <property type="entry name" value="CUPREDOXIN SUPERFAMILY PROTEIN"/>
    <property type="match status" value="1"/>
</dbReference>
<evidence type="ECO:0000313" key="9">
    <source>
        <dbReference type="Proteomes" id="UP000178912"/>
    </source>
</evidence>
<evidence type="ECO:0000259" key="7">
    <source>
        <dbReference type="Pfam" id="PF07732"/>
    </source>
</evidence>
<feature type="region of interest" description="Disordered" evidence="3">
    <location>
        <begin position="541"/>
        <end position="575"/>
    </location>
</feature>
<feature type="compositionally biased region" description="Low complexity" evidence="3">
    <location>
        <begin position="563"/>
        <end position="575"/>
    </location>
</feature>
<feature type="chain" id="PRO_5009446724" evidence="4">
    <location>
        <begin position="21"/>
        <end position="575"/>
    </location>
</feature>
<dbReference type="InterPro" id="IPR011707">
    <property type="entry name" value="Cu-oxidase-like_N"/>
</dbReference>
<dbReference type="CDD" id="cd13889">
    <property type="entry name" value="CuRO_3_BOD"/>
    <property type="match status" value="1"/>
</dbReference>
<evidence type="ECO:0000256" key="3">
    <source>
        <dbReference type="SAM" id="MobiDB-lite"/>
    </source>
</evidence>
<proteinExistence type="inferred from homology"/>
<dbReference type="InterPro" id="IPR001117">
    <property type="entry name" value="Cu-oxidase_2nd"/>
</dbReference>
<feature type="domain" description="Plastocyanin-like" evidence="5">
    <location>
        <begin position="249"/>
        <end position="296"/>
    </location>
</feature>
<feature type="domain" description="Plastocyanin-like" evidence="7">
    <location>
        <begin position="75"/>
        <end position="132"/>
    </location>
</feature>
<name>A0A1E1L4V6_9HELO</name>
<protein>
    <submittedName>
        <fullName evidence="8">Related to bilirubin oxidase</fullName>
    </submittedName>
</protein>
<feature type="domain" description="Plastocyanin-like" evidence="6">
    <location>
        <begin position="346"/>
        <end position="471"/>
    </location>
</feature>
<evidence type="ECO:0000313" key="8">
    <source>
        <dbReference type="EMBL" id="CZT04638.1"/>
    </source>
</evidence>
<dbReference type="Gene3D" id="2.60.40.420">
    <property type="entry name" value="Cupredoxins - blue copper proteins"/>
    <property type="match status" value="3"/>
</dbReference>
<dbReference type="SUPFAM" id="SSF49503">
    <property type="entry name" value="Cupredoxins"/>
    <property type="match status" value="3"/>
</dbReference>
<dbReference type="GO" id="GO:0016491">
    <property type="term" value="F:oxidoreductase activity"/>
    <property type="evidence" value="ECO:0007669"/>
    <property type="project" value="InterPro"/>
</dbReference>
<dbReference type="InterPro" id="IPR008972">
    <property type="entry name" value="Cupredoxin"/>
</dbReference>
<comment type="similarity">
    <text evidence="1">Belongs to the multicopper oxidase family.</text>
</comment>
<accession>A0A1E1L4V6</accession>
<dbReference type="GO" id="GO:0005507">
    <property type="term" value="F:copper ion binding"/>
    <property type="evidence" value="ECO:0007669"/>
    <property type="project" value="InterPro"/>
</dbReference>
<dbReference type="Pfam" id="PF00394">
    <property type="entry name" value="Cu-oxidase"/>
    <property type="match status" value="1"/>
</dbReference>
<dbReference type="InterPro" id="IPR011706">
    <property type="entry name" value="Cu-oxidase_C"/>
</dbReference>
<evidence type="ECO:0000259" key="6">
    <source>
        <dbReference type="Pfam" id="PF07731"/>
    </source>
</evidence>
<keyword evidence="4" id="KW-0732">Signal</keyword>